<dbReference type="EMBL" id="CM023478">
    <property type="protein sequence ID" value="KAH7933538.1"/>
    <property type="molecule type" value="Genomic_DNA"/>
</dbReference>
<accession>A0ACB8C3X0</accession>
<evidence type="ECO:0000313" key="2">
    <source>
        <dbReference type="Proteomes" id="UP000821865"/>
    </source>
</evidence>
<organism evidence="1 2">
    <name type="scientific">Dermacentor silvarum</name>
    <name type="common">Tick</name>
    <dbReference type="NCBI Taxonomy" id="543639"/>
    <lineage>
        <taxon>Eukaryota</taxon>
        <taxon>Metazoa</taxon>
        <taxon>Ecdysozoa</taxon>
        <taxon>Arthropoda</taxon>
        <taxon>Chelicerata</taxon>
        <taxon>Arachnida</taxon>
        <taxon>Acari</taxon>
        <taxon>Parasitiformes</taxon>
        <taxon>Ixodida</taxon>
        <taxon>Ixodoidea</taxon>
        <taxon>Ixodidae</taxon>
        <taxon>Rhipicephalinae</taxon>
        <taxon>Dermacentor</taxon>
    </lineage>
</organism>
<reference evidence="1" key="1">
    <citation type="submission" date="2020-05" db="EMBL/GenBank/DDBJ databases">
        <title>Large-scale comparative analyses of tick genomes elucidate their genetic diversity and vector capacities.</title>
        <authorList>
            <person name="Jia N."/>
            <person name="Wang J."/>
            <person name="Shi W."/>
            <person name="Du L."/>
            <person name="Sun Y."/>
            <person name="Zhan W."/>
            <person name="Jiang J."/>
            <person name="Wang Q."/>
            <person name="Zhang B."/>
            <person name="Ji P."/>
            <person name="Sakyi L.B."/>
            <person name="Cui X."/>
            <person name="Yuan T."/>
            <person name="Jiang B."/>
            <person name="Yang W."/>
            <person name="Lam T.T.-Y."/>
            <person name="Chang Q."/>
            <person name="Ding S."/>
            <person name="Wang X."/>
            <person name="Zhu J."/>
            <person name="Ruan X."/>
            <person name="Zhao L."/>
            <person name="Wei J."/>
            <person name="Que T."/>
            <person name="Du C."/>
            <person name="Cheng J."/>
            <person name="Dai P."/>
            <person name="Han X."/>
            <person name="Huang E."/>
            <person name="Gao Y."/>
            <person name="Liu J."/>
            <person name="Shao H."/>
            <person name="Ye R."/>
            <person name="Li L."/>
            <person name="Wei W."/>
            <person name="Wang X."/>
            <person name="Wang C."/>
            <person name="Yang T."/>
            <person name="Huo Q."/>
            <person name="Li W."/>
            <person name="Guo W."/>
            <person name="Chen H."/>
            <person name="Zhou L."/>
            <person name="Ni X."/>
            <person name="Tian J."/>
            <person name="Zhou Y."/>
            <person name="Sheng Y."/>
            <person name="Liu T."/>
            <person name="Pan Y."/>
            <person name="Xia L."/>
            <person name="Li J."/>
            <person name="Zhao F."/>
            <person name="Cao W."/>
        </authorList>
    </citation>
    <scope>NUCLEOTIDE SEQUENCE</scope>
    <source>
        <strain evidence="1">Dsil-2018</strain>
    </source>
</reference>
<gene>
    <name evidence="1" type="ORF">HPB49_013510</name>
</gene>
<name>A0ACB8C3X0_DERSI</name>
<keyword evidence="2" id="KW-1185">Reference proteome</keyword>
<evidence type="ECO:0000313" key="1">
    <source>
        <dbReference type="EMBL" id="KAH7933538.1"/>
    </source>
</evidence>
<sequence length="295" mass="32985">MAGMIIDAELMIAAVEQRPALWMASHRQHKDKYVKAALWREVAAAVMPGVGIEVGVELVQKRWKSLRDKFRRIFFAHKNRQRSGAGQEDVESGDSTWPFFDLLLFLKDTMQTRVTSGNYTNSEASPGSQPVSPASQMSRPASQTIRPASQPVGPPSPAASSQQTAQELLGNIMQFEDIDSEVLLESSRDATFQTPSRAPSPFNQVPAQAVASAALETPQRNGLLPQRKGAKRKHNSNENDTHFADLCEALKKTEPRNQHEHFGLCLAKYMEDVPKNRLLEFQIRVFELLKEFSDK</sequence>
<dbReference type="Proteomes" id="UP000821865">
    <property type="component" value="Chromosome 9"/>
</dbReference>
<proteinExistence type="predicted"/>
<comment type="caution">
    <text evidence="1">The sequence shown here is derived from an EMBL/GenBank/DDBJ whole genome shotgun (WGS) entry which is preliminary data.</text>
</comment>
<protein>
    <submittedName>
        <fullName evidence="1">Uncharacterized protein</fullName>
    </submittedName>
</protein>